<dbReference type="GO" id="GO:0005685">
    <property type="term" value="C:U1 snRNP"/>
    <property type="evidence" value="ECO:0007669"/>
    <property type="project" value="TreeGrafter"/>
</dbReference>
<feature type="domain" description="WW" evidence="8">
    <location>
        <begin position="5"/>
        <end position="38"/>
    </location>
</feature>
<feature type="compositionally biased region" description="Basic and acidic residues" evidence="7">
    <location>
        <begin position="672"/>
        <end position="700"/>
    </location>
</feature>
<keyword evidence="3" id="KW-0677">Repeat</keyword>
<dbReference type="PROSITE" id="PS01159">
    <property type="entry name" value="WW_DOMAIN_1"/>
    <property type="match status" value="2"/>
</dbReference>
<dbReference type="PANTHER" id="PTHR11864">
    <property type="entry name" value="PRE-MRNA-PROCESSING PROTEIN PRP40"/>
    <property type="match status" value="1"/>
</dbReference>
<keyword evidence="2" id="KW-0507">mRNA processing</keyword>
<evidence type="ECO:0000256" key="6">
    <source>
        <dbReference type="SAM" id="Coils"/>
    </source>
</evidence>
<dbReference type="InterPro" id="IPR036517">
    <property type="entry name" value="FF_domain_sf"/>
</dbReference>
<dbReference type="SUPFAM" id="SSF81698">
    <property type="entry name" value="FF domain"/>
    <property type="match status" value="5"/>
</dbReference>
<dbReference type="CDD" id="cd00201">
    <property type="entry name" value="WW"/>
    <property type="match status" value="2"/>
</dbReference>
<dbReference type="Pfam" id="PF01846">
    <property type="entry name" value="FF"/>
    <property type="match status" value="3"/>
</dbReference>
<evidence type="ECO:0000256" key="7">
    <source>
        <dbReference type="SAM" id="MobiDB-lite"/>
    </source>
</evidence>
<dbReference type="SMART" id="SM00441">
    <property type="entry name" value="FF"/>
    <property type="match status" value="5"/>
</dbReference>
<dbReference type="InterPro" id="IPR002713">
    <property type="entry name" value="FF_domain"/>
</dbReference>
<dbReference type="FunFam" id="1.10.10.440:FF:000034">
    <property type="entry name" value="Formin binding protein (FNB3)"/>
    <property type="match status" value="1"/>
</dbReference>
<feature type="domain" description="FF" evidence="9">
    <location>
        <begin position="154"/>
        <end position="211"/>
    </location>
</feature>
<keyword evidence="4" id="KW-0508">mRNA splicing</keyword>
<dbReference type="PANTHER" id="PTHR11864:SF0">
    <property type="entry name" value="PRP40 PRE-MRNA PROCESSING FACTOR 40 HOMOLOG A (YEAST)"/>
    <property type="match status" value="1"/>
</dbReference>
<sequence length="779" mass="92622">MNGHPDTSSAWKEHTHADGRLYYYNSLTKVTQWTKPEALMTPTERALATQPWKEYTAAGGRKYWYHTETKETTWEMPDVYKNALAQSQPPQRPPAPTTTFVAGGMSTLPHYNQPRDRDDYQLPERIGPDRQISYGGGDNARNAVALNSQTDPEYPTFEDAEAAFMKLMKRVGVQPDWSWEQTVRATVKDPQYRALKDPKDRKTAFEKYVVEVRAQEKDKEKERLAKLRSDFASMLRSHSEIKHYTRWKTARPIIEKETIFRSAKTDDERKHLFDDYIIELRKSHAEREATNRKAAMDELTEIFRALDLEPYTRWSKAQEIITSNERFTGDEKFQFLTKLDLLKAFENHIKSLERSFNDTRQKQKNLKARRERQNRDRFLELLKDLKSAGKIKAGTKWKDIHPLIEDDPRYVAMMGQSGSTPLDLFWDTVEEEERALRTKRSEVLDVLDDQRYELTTKTTFEEFLSVMHADRRTANIDRDSMTIIFERLREKVQRRSEENKHHAERSQRRAIDELRSKIKHLDPPVVLGDTWEQVRPRVEKLEEYRALDTDELRHTAFDKFMRRLKEKEEDQERDRDRIRRDHRDRDRERDRLRDRERDREYRNGHGDAHRRHRTRTRSPEPDAYEEDRKKAQANREKQYRKAGSSTGLSPPYRRDRDERERDKSTRQVSLSHYDRERREREVERERLYVSRADPREKGSELDYGESRPGSMRRRRDSDEDSPASRRDSKRARRDITSREPTFSPRRHRSRTPAVAVPAELPKEDPGLRSGSEEGEIEED</sequence>
<evidence type="ECO:0000256" key="4">
    <source>
        <dbReference type="ARBA" id="ARBA00023187"/>
    </source>
</evidence>
<dbReference type="Pfam" id="PF25432">
    <property type="entry name" value="FF_PRPF40A"/>
    <property type="match status" value="1"/>
</dbReference>
<proteinExistence type="predicted"/>
<dbReference type="InterPro" id="IPR001202">
    <property type="entry name" value="WW_dom"/>
</dbReference>
<comment type="subcellular location">
    <subcellularLocation>
        <location evidence="1">Nucleus</location>
    </subcellularLocation>
</comment>
<reference evidence="10 11" key="1">
    <citation type="journal article" date="2016" name="Nat. Commun.">
        <title>Ectomycorrhizal ecology is imprinted in the genome of the dominant symbiotic fungus Cenococcum geophilum.</title>
        <authorList>
            <consortium name="DOE Joint Genome Institute"/>
            <person name="Peter M."/>
            <person name="Kohler A."/>
            <person name="Ohm R.A."/>
            <person name="Kuo A."/>
            <person name="Krutzmann J."/>
            <person name="Morin E."/>
            <person name="Arend M."/>
            <person name="Barry K.W."/>
            <person name="Binder M."/>
            <person name="Choi C."/>
            <person name="Clum A."/>
            <person name="Copeland A."/>
            <person name="Grisel N."/>
            <person name="Haridas S."/>
            <person name="Kipfer T."/>
            <person name="LaButti K."/>
            <person name="Lindquist E."/>
            <person name="Lipzen A."/>
            <person name="Maire R."/>
            <person name="Meier B."/>
            <person name="Mihaltcheva S."/>
            <person name="Molinier V."/>
            <person name="Murat C."/>
            <person name="Poggeler S."/>
            <person name="Quandt C.A."/>
            <person name="Sperisen C."/>
            <person name="Tritt A."/>
            <person name="Tisserant E."/>
            <person name="Crous P.W."/>
            <person name="Henrissat B."/>
            <person name="Nehls U."/>
            <person name="Egli S."/>
            <person name="Spatafora J.W."/>
            <person name="Grigoriev I.V."/>
            <person name="Martin F.M."/>
        </authorList>
    </citation>
    <scope>NUCLEOTIDE SEQUENCE [LARGE SCALE GENOMIC DNA]</scope>
    <source>
        <strain evidence="10 11">CBS 459.81</strain>
    </source>
</reference>
<evidence type="ECO:0000313" key="10">
    <source>
        <dbReference type="EMBL" id="OCK85917.1"/>
    </source>
</evidence>
<feature type="domain" description="WW" evidence="8">
    <location>
        <begin position="51"/>
        <end position="79"/>
    </location>
</feature>
<feature type="compositionally biased region" description="Basic and acidic residues" evidence="7">
    <location>
        <begin position="652"/>
        <end position="665"/>
    </location>
</feature>
<feature type="compositionally biased region" description="Basic and acidic residues" evidence="7">
    <location>
        <begin position="626"/>
        <end position="639"/>
    </location>
</feature>
<accession>A0A8E2EKU0</accession>
<feature type="region of interest" description="Disordered" evidence="7">
    <location>
        <begin position="583"/>
        <end position="779"/>
    </location>
</feature>
<dbReference type="Proteomes" id="UP000250266">
    <property type="component" value="Unassembled WGS sequence"/>
</dbReference>
<dbReference type="Gene3D" id="1.10.10.440">
    <property type="entry name" value="FF domain"/>
    <property type="match status" value="5"/>
</dbReference>
<organism evidence="10 11">
    <name type="scientific">Lepidopterella palustris CBS 459.81</name>
    <dbReference type="NCBI Taxonomy" id="1314670"/>
    <lineage>
        <taxon>Eukaryota</taxon>
        <taxon>Fungi</taxon>
        <taxon>Dikarya</taxon>
        <taxon>Ascomycota</taxon>
        <taxon>Pezizomycotina</taxon>
        <taxon>Dothideomycetes</taxon>
        <taxon>Pleosporomycetidae</taxon>
        <taxon>Mytilinidiales</taxon>
        <taxon>Argynnaceae</taxon>
        <taxon>Lepidopterella</taxon>
    </lineage>
</organism>
<evidence type="ECO:0000256" key="5">
    <source>
        <dbReference type="ARBA" id="ARBA00023242"/>
    </source>
</evidence>
<feature type="domain" description="FF" evidence="9">
    <location>
        <begin position="370"/>
        <end position="431"/>
    </location>
</feature>
<evidence type="ECO:0000256" key="3">
    <source>
        <dbReference type="ARBA" id="ARBA00022737"/>
    </source>
</evidence>
<dbReference type="SMART" id="SM00456">
    <property type="entry name" value="WW"/>
    <property type="match status" value="2"/>
</dbReference>
<evidence type="ECO:0000256" key="2">
    <source>
        <dbReference type="ARBA" id="ARBA00022664"/>
    </source>
</evidence>
<evidence type="ECO:0000256" key="1">
    <source>
        <dbReference type="ARBA" id="ARBA00004123"/>
    </source>
</evidence>
<keyword evidence="11" id="KW-1185">Reference proteome</keyword>
<dbReference type="GO" id="GO:0071004">
    <property type="term" value="C:U2-type prespliceosome"/>
    <property type="evidence" value="ECO:0007669"/>
    <property type="project" value="TreeGrafter"/>
</dbReference>
<name>A0A8E2EKU0_9PEZI</name>
<gene>
    <name evidence="10" type="ORF">K432DRAFT_377163</name>
</gene>
<dbReference type="Gene3D" id="2.20.70.10">
    <property type="match status" value="2"/>
</dbReference>
<evidence type="ECO:0000259" key="8">
    <source>
        <dbReference type="PROSITE" id="PS50020"/>
    </source>
</evidence>
<feature type="coiled-coil region" evidence="6">
    <location>
        <begin position="342"/>
        <end position="376"/>
    </location>
</feature>
<dbReference type="PROSITE" id="PS51676">
    <property type="entry name" value="FF"/>
    <property type="match status" value="2"/>
</dbReference>
<evidence type="ECO:0000259" key="9">
    <source>
        <dbReference type="PROSITE" id="PS51676"/>
    </source>
</evidence>
<feature type="compositionally biased region" description="Basic and acidic residues" evidence="7">
    <location>
        <begin position="583"/>
        <end position="607"/>
    </location>
</feature>
<dbReference type="AlphaFoldDB" id="A0A8E2EKU0"/>
<dbReference type="InterPro" id="IPR039726">
    <property type="entry name" value="Prp40-like"/>
</dbReference>
<dbReference type="PROSITE" id="PS50020">
    <property type="entry name" value="WW_DOMAIN_2"/>
    <property type="match status" value="2"/>
</dbReference>
<evidence type="ECO:0000313" key="11">
    <source>
        <dbReference type="Proteomes" id="UP000250266"/>
    </source>
</evidence>
<dbReference type="FunFam" id="1.10.10.440:FF:000013">
    <property type="entry name" value="pre-mRNA-processing protein 40A isoform X1"/>
    <property type="match status" value="1"/>
</dbReference>
<dbReference type="GO" id="GO:0003723">
    <property type="term" value="F:RNA binding"/>
    <property type="evidence" value="ECO:0007669"/>
    <property type="project" value="TreeGrafter"/>
</dbReference>
<dbReference type="EMBL" id="KV744811">
    <property type="protein sequence ID" value="OCK85917.1"/>
    <property type="molecule type" value="Genomic_DNA"/>
</dbReference>
<dbReference type="SUPFAM" id="SSF51045">
    <property type="entry name" value="WW domain"/>
    <property type="match status" value="2"/>
</dbReference>
<dbReference type="InterPro" id="IPR036020">
    <property type="entry name" value="WW_dom_sf"/>
</dbReference>
<keyword evidence="6" id="KW-0175">Coiled coil</keyword>
<dbReference type="GO" id="GO:0045292">
    <property type="term" value="P:mRNA cis splicing, via spliceosome"/>
    <property type="evidence" value="ECO:0007669"/>
    <property type="project" value="InterPro"/>
</dbReference>
<protein>
    <submittedName>
        <fullName evidence="10">Putative formin binding protein</fullName>
    </submittedName>
</protein>
<dbReference type="FunFam" id="1.10.10.440:FF:000033">
    <property type="entry name" value="Formin binding protein (FNB3)"/>
    <property type="match status" value="1"/>
</dbReference>
<keyword evidence="5" id="KW-0539">Nucleus</keyword>
<dbReference type="OrthoDB" id="187617at2759"/>
<dbReference type="FunFam" id="1.10.10.440:FF:000027">
    <property type="entry name" value="Formin binding protein (FNB3)"/>
    <property type="match status" value="1"/>
</dbReference>
<dbReference type="Pfam" id="PF00397">
    <property type="entry name" value="WW"/>
    <property type="match status" value="2"/>
</dbReference>